<feature type="region of interest" description="Disordered" evidence="1">
    <location>
        <begin position="51"/>
        <end position="72"/>
    </location>
</feature>
<name>A0A4C1ZGR8_EUMVA</name>
<gene>
    <name evidence="2" type="ORF">EVAR_65871_1</name>
</gene>
<evidence type="ECO:0000256" key="1">
    <source>
        <dbReference type="SAM" id="MobiDB-lite"/>
    </source>
</evidence>
<protein>
    <submittedName>
        <fullName evidence="2">Uncharacterized protein</fullName>
    </submittedName>
</protein>
<dbReference type="EMBL" id="BGZK01001761">
    <property type="protein sequence ID" value="GBP85807.1"/>
    <property type="molecule type" value="Genomic_DNA"/>
</dbReference>
<dbReference type="Proteomes" id="UP000299102">
    <property type="component" value="Unassembled WGS sequence"/>
</dbReference>
<proteinExistence type="predicted"/>
<organism evidence="2 3">
    <name type="scientific">Eumeta variegata</name>
    <name type="common">Bagworm moth</name>
    <name type="synonym">Eumeta japonica</name>
    <dbReference type="NCBI Taxonomy" id="151549"/>
    <lineage>
        <taxon>Eukaryota</taxon>
        <taxon>Metazoa</taxon>
        <taxon>Ecdysozoa</taxon>
        <taxon>Arthropoda</taxon>
        <taxon>Hexapoda</taxon>
        <taxon>Insecta</taxon>
        <taxon>Pterygota</taxon>
        <taxon>Neoptera</taxon>
        <taxon>Endopterygota</taxon>
        <taxon>Lepidoptera</taxon>
        <taxon>Glossata</taxon>
        <taxon>Ditrysia</taxon>
        <taxon>Tineoidea</taxon>
        <taxon>Psychidae</taxon>
        <taxon>Oiketicinae</taxon>
        <taxon>Eumeta</taxon>
    </lineage>
</organism>
<reference evidence="2 3" key="1">
    <citation type="journal article" date="2019" name="Commun. Biol.">
        <title>The bagworm genome reveals a unique fibroin gene that provides high tensile strength.</title>
        <authorList>
            <person name="Kono N."/>
            <person name="Nakamura H."/>
            <person name="Ohtoshi R."/>
            <person name="Tomita M."/>
            <person name="Numata K."/>
            <person name="Arakawa K."/>
        </authorList>
    </citation>
    <scope>NUCLEOTIDE SEQUENCE [LARGE SCALE GENOMIC DNA]</scope>
</reference>
<accession>A0A4C1ZGR8</accession>
<evidence type="ECO:0000313" key="3">
    <source>
        <dbReference type="Proteomes" id="UP000299102"/>
    </source>
</evidence>
<dbReference type="AlphaFoldDB" id="A0A4C1ZGR8"/>
<evidence type="ECO:0000313" key="2">
    <source>
        <dbReference type="EMBL" id="GBP85807.1"/>
    </source>
</evidence>
<sequence length="72" mass="7936">MLSVSVCMASAYVYTHSGRTCGSEAPDNLSSRECLRSREYLWQLVIPSRSSLTPADRPARVSATEHAHRAPD</sequence>
<feature type="compositionally biased region" description="Basic and acidic residues" evidence="1">
    <location>
        <begin position="57"/>
        <end position="72"/>
    </location>
</feature>
<comment type="caution">
    <text evidence="2">The sequence shown here is derived from an EMBL/GenBank/DDBJ whole genome shotgun (WGS) entry which is preliminary data.</text>
</comment>
<keyword evidence="3" id="KW-1185">Reference proteome</keyword>